<dbReference type="SMART" id="SM00283">
    <property type="entry name" value="MA"/>
    <property type="match status" value="1"/>
</dbReference>
<reference evidence="8 9" key="1">
    <citation type="journal article" date="2011" name="J. Bacteriol.">
        <title>Genome sequence of the verrucomicrobium Opitutus terrae PB90-1, an abundant inhabitant of rice paddy soil ecosystems.</title>
        <authorList>
            <person name="van Passel M.W."/>
            <person name="Kant R."/>
            <person name="Palva A."/>
            <person name="Copeland A."/>
            <person name="Lucas S."/>
            <person name="Lapidus A."/>
            <person name="Glavina del Rio T."/>
            <person name="Pitluck S."/>
            <person name="Goltsman E."/>
            <person name="Clum A."/>
            <person name="Sun H."/>
            <person name="Schmutz J."/>
            <person name="Larimer F.W."/>
            <person name="Land M.L."/>
            <person name="Hauser L."/>
            <person name="Kyrpides N."/>
            <person name="Mikhailova N."/>
            <person name="Richardson P.P."/>
            <person name="Janssen P.H."/>
            <person name="de Vos W.M."/>
            <person name="Smidt H."/>
        </authorList>
    </citation>
    <scope>NUCLEOTIDE SEQUENCE [LARGE SCALE GENOMIC DNA]</scope>
    <source>
        <strain evidence="9">DSM 11246 / JCM 15787 / PB90-1</strain>
    </source>
</reference>
<gene>
    <name evidence="8" type="ordered locus">Oter_0141</name>
</gene>
<dbReference type="GO" id="GO:0006935">
    <property type="term" value="P:chemotaxis"/>
    <property type="evidence" value="ECO:0007669"/>
    <property type="project" value="UniProtKB-KW"/>
</dbReference>
<feature type="coiled-coil region" evidence="4">
    <location>
        <begin position="449"/>
        <end position="476"/>
    </location>
</feature>
<dbReference type="InterPro" id="IPR004089">
    <property type="entry name" value="MCPsignal_dom"/>
</dbReference>
<dbReference type="OrthoDB" id="8744489at2"/>
<proteinExistence type="inferred from homology"/>
<dbReference type="AlphaFoldDB" id="B1ZN63"/>
<evidence type="ECO:0000256" key="6">
    <source>
        <dbReference type="SAM" id="Phobius"/>
    </source>
</evidence>
<feature type="domain" description="Methyl-accepting transducer" evidence="7">
    <location>
        <begin position="231"/>
        <end position="460"/>
    </location>
</feature>
<dbReference type="Pfam" id="PF00015">
    <property type="entry name" value="MCPsignal"/>
    <property type="match status" value="1"/>
</dbReference>
<evidence type="ECO:0000256" key="4">
    <source>
        <dbReference type="SAM" id="Coils"/>
    </source>
</evidence>
<feature type="transmembrane region" description="Helical" evidence="6">
    <location>
        <begin position="6"/>
        <end position="28"/>
    </location>
</feature>
<feature type="region of interest" description="Disordered" evidence="5">
    <location>
        <begin position="283"/>
        <end position="302"/>
    </location>
</feature>
<dbReference type="GO" id="GO:0007165">
    <property type="term" value="P:signal transduction"/>
    <property type="evidence" value="ECO:0007669"/>
    <property type="project" value="UniProtKB-KW"/>
</dbReference>
<keyword evidence="4" id="KW-0175">Coiled coil</keyword>
<dbReference type="GO" id="GO:0005886">
    <property type="term" value="C:plasma membrane"/>
    <property type="evidence" value="ECO:0007669"/>
    <property type="project" value="TreeGrafter"/>
</dbReference>
<feature type="region of interest" description="Disordered" evidence="5">
    <location>
        <begin position="479"/>
        <end position="524"/>
    </location>
</feature>
<evidence type="ECO:0000256" key="3">
    <source>
        <dbReference type="PROSITE-ProRule" id="PRU00284"/>
    </source>
</evidence>
<evidence type="ECO:0000259" key="7">
    <source>
        <dbReference type="PROSITE" id="PS50111"/>
    </source>
</evidence>
<dbReference type="PROSITE" id="PS50111">
    <property type="entry name" value="CHEMOTAXIS_TRANSDUC_2"/>
    <property type="match status" value="1"/>
</dbReference>
<dbReference type="InterPro" id="IPR051310">
    <property type="entry name" value="MCP_chemotaxis"/>
</dbReference>
<evidence type="ECO:0000256" key="1">
    <source>
        <dbReference type="ARBA" id="ARBA00022500"/>
    </source>
</evidence>
<dbReference type="KEGG" id="ote:Oter_0141"/>
<evidence type="ECO:0000256" key="2">
    <source>
        <dbReference type="ARBA" id="ARBA00029447"/>
    </source>
</evidence>
<evidence type="ECO:0000256" key="5">
    <source>
        <dbReference type="SAM" id="MobiDB-lite"/>
    </source>
</evidence>
<name>B1ZN63_OPITP</name>
<dbReference type="GO" id="GO:0004888">
    <property type="term" value="F:transmembrane signaling receptor activity"/>
    <property type="evidence" value="ECO:0007669"/>
    <property type="project" value="InterPro"/>
</dbReference>
<dbReference type="PANTHER" id="PTHR43531">
    <property type="entry name" value="PROTEIN ICFG"/>
    <property type="match status" value="1"/>
</dbReference>
<dbReference type="PRINTS" id="PR00260">
    <property type="entry name" value="CHEMTRNSDUCR"/>
</dbReference>
<keyword evidence="6" id="KW-0812">Transmembrane</keyword>
<dbReference type="EMBL" id="CP001032">
    <property type="protein sequence ID" value="ACB73432.1"/>
    <property type="molecule type" value="Genomic_DNA"/>
</dbReference>
<protein>
    <submittedName>
        <fullName evidence="8">Methyl-accepting chemotaxis sensory transducer</fullName>
    </submittedName>
</protein>
<feature type="transmembrane region" description="Helical" evidence="6">
    <location>
        <begin position="190"/>
        <end position="212"/>
    </location>
</feature>
<dbReference type="STRING" id="452637.Oter_0141"/>
<keyword evidence="9" id="KW-1185">Reference proteome</keyword>
<keyword evidence="1" id="KW-0145">Chemotaxis</keyword>
<dbReference type="RefSeq" id="WP_012372970.1">
    <property type="nucleotide sequence ID" value="NC_010571.1"/>
</dbReference>
<dbReference type="Gene3D" id="1.10.287.950">
    <property type="entry name" value="Methyl-accepting chemotaxis protein"/>
    <property type="match status" value="1"/>
</dbReference>
<organism evidence="8 9">
    <name type="scientific">Opitutus terrae (strain DSM 11246 / JCM 15787 / PB90-1)</name>
    <dbReference type="NCBI Taxonomy" id="452637"/>
    <lineage>
        <taxon>Bacteria</taxon>
        <taxon>Pseudomonadati</taxon>
        <taxon>Verrucomicrobiota</taxon>
        <taxon>Opitutia</taxon>
        <taxon>Opitutales</taxon>
        <taxon>Opitutaceae</taxon>
        <taxon>Opitutus</taxon>
    </lineage>
</organism>
<evidence type="ECO:0000313" key="8">
    <source>
        <dbReference type="EMBL" id="ACB73432.1"/>
    </source>
</evidence>
<feature type="compositionally biased region" description="Polar residues" evidence="5">
    <location>
        <begin position="486"/>
        <end position="503"/>
    </location>
</feature>
<dbReference type="HOGENOM" id="CLU_000445_107_16_0"/>
<keyword evidence="6" id="KW-0472">Membrane</keyword>
<dbReference type="InterPro" id="IPR004090">
    <property type="entry name" value="Chemotax_Me-accpt_rcpt"/>
</dbReference>
<comment type="similarity">
    <text evidence="2">Belongs to the methyl-accepting chemotaxis (MCP) protein family.</text>
</comment>
<keyword evidence="3" id="KW-0807">Transducer</keyword>
<accession>B1ZN63</accession>
<evidence type="ECO:0000313" key="9">
    <source>
        <dbReference type="Proteomes" id="UP000007013"/>
    </source>
</evidence>
<dbReference type="PANTHER" id="PTHR43531:SF11">
    <property type="entry name" value="METHYL-ACCEPTING CHEMOTAXIS PROTEIN 3"/>
    <property type="match status" value="1"/>
</dbReference>
<dbReference type="Proteomes" id="UP000007013">
    <property type="component" value="Chromosome"/>
</dbReference>
<dbReference type="eggNOG" id="COG0840">
    <property type="taxonomic scope" value="Bacteria"/>
</dbReference>
<dbReference type="SUPFAM" id="SSF58104">
    <property type="entry name" value="Methyl-accepting chemotaxis protein (MCP) signaling domain"/>
    <property type="match status" value="1"/>
</dbReference>
<keyword evidence="6" id="KW-1133">Transmembrane helix</keyword>
<sequence length="524" mass="54942">MNLRTKLVFSFGIVAAIPLVGGAIGLFAHRDATRSAEALLAAGQSARSLADLGSNAQVAFKVQVQEWKDVLLRGHDTAAFEKHFSGFQRSEQATQNALAELSARASELQLDRGRFESARRAHAELGASYRTALQAFDRSEPASARKVDAAVSGADRRFAEELEALTATVIGQSDEITQREIQRLERRGRVLNLLMSVGTIVGVALGGAFGWLTSLAVTRHVRGVAQRMWDGTLEIAAAAEQVATSSQSAAKSSSEQAAAAEESAAVLTEVNAAVKQNAKHAATAREISSASRKSADTSAGEAAEMQAAMQEIGTASGNIAKIVKSIDQIAFQTNILALNAAVEAARAGEAGAGFAVVAEEVRSLAQRSAQAARETAQLIEDATAKSARGGEIANRVACSLHELIGNTRRTDELIAQIAAGSDEQATGLGQAVASTSRIDRLTQDNAATAEQTASAAEALDEQMRRLRTELSLLLGEGVHTSAAEAQPSSHPSAEFASRQSPSHRPQEELASASARNGDGWSGRS</sequence>